<accession>A0AAV1RZG8</accession>
<dbReference type="AlphaFoldDB" id="A0AAV1RZG8"/>
<name>A0AAV1RZG8_9ROSI</name>
<evidence type="ECO:0000313" key="2">
    <source>
        <dbReference type="EMBL" id="CAK7343114.1"/>
    </source>
</evidence>
<evidence type="ECO:0000256" key="1">
    <source>
        <dbReference type="SAM" id="MobiDB-lite"/>
    </source>
</evidence>
<gene>
    <name evidence="2" type="ORF">DCAF_LOCUS17141</name>
</gene>
<organism evidence="2 3">
    <name type="scientific">Dovyalis caffra</name>
    <dbReference type="NCBI Taxonomy" id="77055"/>
    <lineage>
        <taxon>Eukaryota</taxon>
        <taxon>Viridiplantae</taxon>
        <taxon>Streptophyta</taxon>
        <taxon>Embryophyta</taxon>
        <taxon>Tracheophyta</taxon>
        <taxon>Spermatophyta</taxon>
        <taxon>Magnoliopsida</taxon>
        <taxon>eudicotyledons</taxon>
        <taxon>Gunneridae</taxon>
        <taxon>Pentapetalae</taxon>
        <taxon>rosids</taxon>
        <taxon>fabids</taxon>
        <taxon>Malpighiales</taxon>
        <taxon>Salicaceae</taxon>
        <taxon>Flacourtieae</taxon>
        <taxon>Dovyalis</taxon>
    </lineage>
</organism>
<keyword evidence="3" id="KW-1185">Reference proteome</keyword>
<comment type="caution">
    <text evidence="2">The sequence shown here is derived from an EMBL/GenBank/DDBJ whole genome shotgun (WGS) entry which is preliminary data.</text>
</comment>
<feature type="region of interest" description="Disordered" evidence="1">
    <location>
        <begin position="36"/>
        <end position="58"/>
    </location>
</feature>
<dbReference type="Proteomes" id="UP001314170">
    <property type="component" value="Unassembled WGS sequence"/>
</dbReference>
<dbReference type="EMBL" id="CAWUPB010001160">
    <property type="protein sequence ID" value="CAK7343114.1"/>
    <property type="molecule type" value="Genomic_DNA"/>
</dbReference>
<sequence length="58" mass="6475">MRRGSGREVVVVERESRGGLWKMGERFGLGLGFKERESDTVKNSTDSANDYDGHTANE</sequence>
<evidence type="ECO:0000313" key="3">
    <source>
        <dbReference type="Proteomes" id="UP001314170"/>
    </source>
</evidence>
<proteinExistence type="predicted"/>
<reference evidence="2 3" key="1">
    <citation type="submission" date="2024-01" db="EMBL/GenBank/DDBJ databases">
        <authorList>
            <person name="Waweru B."/>
        </authorList>
    </citation>
    <scope>NUCLEOTIDE SEQUENCE [LARGE SCALE GENOMIC DNA]</scope>
</reference>
<protein>
    <submittedName>
        <fullName evidence="2">Uncharacterized protein</fullName>
    </submittedName>
</protein>